<keyword evidence="11 12" id="KW-0472">Membrane</keyword>
<proteinExistence type="inferred from homology"/>
<dbReference type="GO" id="GO:0017004">
    <property type="term" value="P:cytochrome complex assembly"/>
    <property type="evidence" value="ECO:0007669"/>
    <property type="project" value="UniProtKB-KW"/>
</dbReference>
<evidence type="ECO:0000256" key="5">
    <source>
        <dbReference type="ARBA" id="ARBA00022448"/>
    </source>
</evidence>
<dbReference type="PIRSF" id="PIRSF002764">
    <property type="entry name" value="CcmB"/>
    <property type="match status" value="1"/>
</dbReference>
<reference evidence="14 15" key="1">
    <citation type="submission" date="2019-07" db="EMBL/GenBank/DDBJ databases">
        <title>Whole genome shotgun sequence of Rhodospirillum oryzae NBRC 107573.</title>
        <authorList>
            <person name="Hosoyama A."/>
            <person name="Uohara A."/>
            <person name="Ohji S."/>
            <person name="Ichikawa N."/>
        </authorList>
    </citation>
    <scope>NUCLEOTIDE SEQUENCE [LARGE SCALE GENOMIC DNA]</scope>
    <source>
        <strain evidence="14 15">NBRC 107573</strain>
    </source>
</reference>
<evidence type="ECO:0000256" key="13">
    <source>
        <dbReference type="SAM" id="Phobius"/>
    </source>
</evidence>
<comment type="function">
    <text evidence="1 12">Required for the export of heme to the periplasm for the biogenesis of c-type cytochromes.</text>
</comment>
<dbReference type="PANTHER" id="PTHR30070:SF1">
    <property type="entry name" value="CYTOCHROME C BIOGENESIS B-RELATED"/>
    <property type="match status" value="1"/>
</dbReference>
<keyword evidence="8 13" id="KW-0812">Transmembrane</keyword>
<evidence type="ECO:0000256" key="7">
    <source>
        <dbReference type="ARBA" id="ARBA00022519"/>
    </source>
</evidence>
<feature type="transmembrane region" description="Helical" evidence="13">
    <location>
        <begin position="89"/>
        <end position="122"/>
    </location>
</feature>
<comment type="subcellular location">
    <subcellularLocation>
        <location evidence="2">Cell inner membrane</location>
        <topology evidence="2">Multi-pass membrane protein</topology>
    </subcellularLocation>
</comment>
<dbReference type="GO" id="GO:1903607">
    <property type="term" value="P:cytochrome c biosynthetic process"/>
    <property type="evidence" value="ECO:0007669"/>
    <property type="project" value="TreeGrafter"/>
</dbReference>
<evidence type="ECO:0000256" key="1">
    <source>
        <dbReference type="ARBA" id="ARBA00002442"/>
    </source>
</evidence>
<name>A0A512H6N1_9PROT</name>
<dbReference type="PRINTS" id="PR01414">
    <property type="entry name" value="CCMBBIOGNSIS"/>
</dbReference>
<evidence type="ECO:0000256" key="8">
    <source>
        <dbReference type="ARBA" id="ARBA00022692"/>
    </source>
</evidence>
<feature type="transmembrane region" description="Helical" evidence="13">
    <location>
        <begin position="21"/>
        <end position="39"/>
    </location>
</feature>
<feature type="transmembrane region" description="Helical" evidence="13">
    <location>
        <begin position="197"/>
        <end position="217"/>
    </location>
</feature>
<keyword evidence="15" id="KW-1185">Reference proteome</keyword>
<feature type="transmembrane region" description="Helical" evidence="13">
    <location>
        <begin position="161"/>
        <end position="191"/>
    </location>
</feature>
<dbReference type="PANTHER" id="PTHR30070">
    <property type="entry name" value="HEME EXPORTER PROTEIN B"/>
    <property type="match status" value="1"/>
</dbReference>
<dbReference type="InterPro" id="IPR003544">
    <property type="entry name" value="Cyt_c_biogenesis_CcmB"/>
</dbReference>
<keyword evidence="7 12" id="KW-0997">Cell inner membrane</keyword>
<dbReference type="Pfam" id="PF03379">
    <property type="entry name" value="CcmB"/>
    <property type="match status" value="1"/>
</dbReference>
<evidence type="ECO:0000256" key="9">
    <source>
        <dbReference type="ARBA" id="ARBA00022748"/>
    </source>
</evidence>
<dbReference type="NCBIfam" id="TIGR01190">
    <property type="entry name" value="ccmB"/>
    <property type="match status" value="1"/>
</dbReference>
<evidence type="ECO:0000256" key="4">
    <source>
        <dbReference type="ARBA" id="ARBA00016452"/>
    </source>
</evidence>
<feature type="transmembrane region" description="Helical" evidence="13">
    <location>
        <begin position="51"/>
        <end position="68"/>
    </location>
</feature>
<evidence type="ECO:0000256" key="11">
    <source>
        <dbReference type="ARBA" id="ARBA00023136"/>
    </source>
</evidence>
<evidence type="ECO:0000256" key="2">
    <source>
        <dbReference type="ARBA" id="ARBA00004429"/>
    </source>
</evidence>
<keyword evidence="9 12" id="KW-0201">Cytochrome c-type biogenesis</keyword>
<dbReference type="Proteomes" id="UP000321567">
    <property type="component" value="Unassembled WGS sequence"/>
</dbReference>
<comment type="similarity">
    <text evidence="3 12">Belongs to the CcmB/CycW/HelB family.</text>
</comment>
<keyword evidence="10 13" id="KW-1133">Transmembrane helix</keyword>
<dbReference type="OrthoDB" id="9812915at2"/>
<accession>A0A512H6N1</accession>
<keyword evidence="5 12" id="KW-0813">Transport</keyword>
<dbReference type="EMBL" id="BJZO01000024">
    <property type="protein sequence ID" value="GEO81040.1"/>
    <property type="molecule type" value="Genomic_DNA"/>
</dbReference>
<dbReference type="GO" id="GO:0015232">
    <property type="term" value="F:heme transmembrane transporter activity"/>
    <property type="evidence" value="ECO:0007669"/>
    <property type="project" value="InterPro"/>
</dbReference>
<evidence type="ECO:0000313" key="15">
    <source>
        <dbReference type="Proteomes" id="UP000321567"/>
    </source>
</evidence>
<dbReference type="GO" id="GO:0005886">
    <property type="term" value="C:plasma membrane"/>
    <property type="evidence" value="ECO:0007669"/>
    <property type="project" value="UniProtKB-SubCell"/>
</dbReference>
<gene>
    <name evidence="14" type="ORF">ROR02_11710</name>
</gene>
<evidence type="ECO:0000256" key="10">
    <source>
        <dbReference type="ARBA" id="ARBA00022989"/>
    </source>
</evidence>
<sequence length="222" mass="23127">MIAVFLTVLGRDIRLAVRQGTDSLMVVAFFVVTVVLFPFGVGPESAVLERISAGVLWVTALLASMLSLDRLFQQDYEDGSLDHLTRAPAPLAGIVAAKVAAHWLTTALPLIAAAPLLAILLHMRPEGFAVLVVAMVLGTPTLSLIGAVGAALVLGARRGGVLVALLILPLYVPVLIFGVSAVDAAVMGFAYTAQIKILAALLMASLVLCPLATSLALRQALE</sequence>
<dbReference type="InterPro" id="IPR026031">
    <property type="entry name" value="Cyt_c_CcmB_bac"/>
</dbReference>
<keyword evidence="6 12" id="KW-1003">Cell membrane</keyword>
<evidence type="ECO:0000256" key="12">
    <source>
        <dbReference type="PIRNR" id="PIRNR002764"/>
    </source>
</evidence>
<organism evidence="14 15">
    <name type="scientific">Pararhodospirillum oryzae</name>
    <dbReference type="NCBI Taxonomy" id="478448"/>
    <lineage>
        <taxon>Bacteria</taxon>
        <taxon>Pseudomonadati</taxon>
        <taxon>Pseudomonadota</taxon>
        <taxon>Alphaproteobacteria</taxon>
        <taxon>Rhodospirillales</taxon>
        <taxon>Rhodospirillaceae</taxon>
        <taxon>Pararhodospirillum</taxon>
    </lineage>
</organism>
<feature type="transmembrane region" description="Helical" evidence="13">
    <location>
        <begin position="128"/>
        <end position="154"/>
    </location>
</feature>
<dbReference type="RefSeq" id="WP_147163080.1">
    <property type="nucleotide sequence ID" value="NZ_BJZO01000024.1"/>
</dbReference>
<evidence type="ECO:0000256" key="3">
    <source>
        <dbReference type="ARBA" id="ARBA00010544"/>
    </source>
</evidence>
<dbReference type="AlphaFoldDB" id="A0A512H6N1"/>
<protein>
    <recommendedName>
        <fullName evidence="4 12">Heme exporter protein B</fullName>
    </recommendedName>
</protein>
<comment type="caution">
    <text evidence="14">The sequence shown here is derived from an EMBL/GenBank/DDBJ whole genome shotgun (WGS) entry which is preliminary data.</text>
</comment>
<evidence type="ECO:0000256" key="6">
    <source>
        <dbReference type="ARBA" id="ARBA00022475"/>
    </source>
</evidence>
<evidence type="ECO:0000313" key="14">
    <source>
        <dbReference type="EMBL" id="GEO81040.1"/>
    </source>
</evidence>